<organism evidence="13 14">
    <name type="scientific">Sphingobium yanoikuyae ATCC 51230</name>
    <dbReference type="NCBI Taxonomy" id="883163"/>
    <lineage>
        <taxon>Bacteria</taxon>
        <taxon>Pseudomonadati</taxon>
        <taxon>Pseudomonadota</taxon>
        <taxon>Alphaproteobacteria</taxon>
        <taxon>Sphingomonadales</taxon>
        <taxon>Sphingomonadaceae</taxon>
        <taxon>Sphingobium</taxon>
    </lineage>
</organism>
<evidence type="ECO:0000256" key="3">
    <source>
        <dbReference type="ARBA" id="ARBA00006490"/>
    </source>
</evidence>
<dbReference type="RefSeq" id="WP_004207707.1">
    <property type="nucleotide sequence ID" value="NZ_JH992904.1"/>
</dbReference>
<keyword evidence="5" id="KW-0808">Transferase</keyword>
<feature type="domain" description="Aminotransferase class V" evidence="12">
    <location>
        <begin position="7"/>
        <end position="354"/>
    </location>
</feature>
<accession>K9DDL1</accession>
<evidence type="ECO:0000313" key="14">
    <source>
        <dbReference type="Proteomes" id="UP000009887"/>
    </source>
</evidence>
<dbReference type="EMBL" id="AGZU01000005">
    <property type="protein sequence ID" value="EKU76987.1"/>
    <property type="molecule type" value="Genomic_DNA"/>
</dbReference>
<keyword evidence="6" id="KW-0479">Metal-binding</keyword>
<evidence type="ECO:0000256" key="10">
    <source>
        <dbReference type="ARBA" id="ARBA00050776"/>
    </source>
</evidence>
<proteinExistence type="inferred from homology"/>
<evidence type="ECO:0000256" key="4">
    <source>
        <dbReference type="ARBA" id="ARBA00013558"/>
    </source>
</evidence>
<dbReference type="GO" id="GO:0046872">
    <property type="term" value="F:metal ion binding"/>
    <property type="evidence" value="ECO:0007669"/>
    <property type="project" value="UniProtKB-KW"/>
</dbReference>
<evidence type="ECO:0000256" key="1">
    <source>
        <dbReference type="ARBA" id="ARBA00001933"/>
    </source>
</evidence>
<dbReference type="InterPro" id="IPR015424">
    <property type="entry name" value="PyrdxlP-dep_Trfase"/>
</dbReference>
<evidence type="ECO:0000313" key="13">
    <source>
        <dbReference type="EMBL" id="EKU76987.1"/>
    </source>
</evidence>
<keyword evidence="14" id="KW-1185">Reference proteome</keyword>
<feature type="region of interest" description="Disordered" evidence="11">
    <location>
        <begin position="112"/>
        <end position="137"/>
    </location>
</feature>
<dbReference type="PANTHER" id="PTHR11601">
    <property type="entry name" value="CYSTEINE DESULFURYLASE FAMILY MEMBER"/>
    <property type="match status" value="1"/>
</dbReference>
<evidence type="ECO:0000256" key="5">
    <source>
        <dbReference type="ARBA" id="ARBA00022679"/>
    </source>
</evidence>
<protein>
    <recommendedName>
        <fullName evidence="4">Cysteine desulfurase</fullName>
    </recommendedName>
</protein>
<dbReference type="Gene3D" id="1.10.260.50">
    <property type="match status" value="1"/>
</dbReference>
<evidence type="ECO:0000256" key="9">
    <source>
        <dbReference type="ARBA" id="ARBA00023014"/>
    </source>
</evidence>
<keyword evidence="7" id="KW-0663">Pyridoxal phosphate</keyword>
<dbReference type="InterPro" id="IPR015421">
    <property type="entry name" value="PyrdxlP-dep_Trfase_major"/>
</dbReference>
<sequence>MAADRLYLDHAATTPMLPQAQAAMVAAMAGWANPSSPHSDGRAARAMLEDARRRIAAALGWDGHVLFTSGASEAIAIALTRAKAARIITSPVEHDAVLRVTRDAERLAVDGDGIVLPPRHPSEGWDPASCGMSDEEKRDPSLRWDDAIFAIQHVNNETGVIQPLADFRRAGLLLFADCAQSAGKLALPDADMIAISAHKFGGPPGIGALLIRDLALVEPSGGQEQGYRAGTENLPAIMAMAAALEARGDWMPVAAALRARLDAGIEAAGGQIVARDAPRLPAIASYRMPGLSARAQLIQFDLAGMSVSAGSACSSGSLKTSHVLGAMGWDAAAAGEVVRVSFGPQTSAGDVDRFLATWTAMAERAGR</sequence>
<evidence type="ECO:0000256" key="8">
    <source>
        <dbReference type="ARBA" id="ARBA00023004"/>
    </source>
</evidence>
<dbReference type="Proteomes" id="UP000009887">
    <property type="component" value="Unassembled WGS sequence"/>
</dbReference>
<comment type="similarity">
    <text evidence="3">Belongs to the class-V pyridoxal-phosphate-dependent aminotransferase family. NifS/IscS subfamily.</text>
</comment>
<dbReference type="SUPFAM" id="SSF53383">
    <property type="entry name" value="PLP-dependent transferases"/>
    <property type="match status" value="1"/>
</dbReference>
<dbReference type="HOGENOM" id="CLU_003433_0_0_5"/>
<comment type="cofactor">
    <cofactor evidence="1">
        <name>pyridoxal 5'-phosphate</name>
        <dbReference type="ChEBI" id="CHEBI:597326"/>
    </cofactor>
</comment>
<dbReference type="InterPro" id="IPR015422">
    <property type="entry name" value="PyrdxlP-dep_Trfase_small"/>
</dbReference>
<evidence type="ECO:0000256" key="11">
    <source>
        <dbReference type="SAM" id="MobiDB-lite"/>
    </source>
</evidence>
<dbReference type="Gene3D" id="3.90.1150.10">
    <property type="entry name" value="Aspartate Aminotransferase, domain 1"/>
    <property type="match status" value="1"/>
</dbReference>
<evidence type="ECO:0000256" key="2">
    <source>
        <dbReference type="ARBA" id="ARBA00003120"/>
    </source>
</evidence>
<dbReference type="PATRIC" id="fig|883163.3.peg.696"/>
<reference evidence="13 14" key="1">
    <citation type="submission" date="2012-09" db="EMBL/GenBank/DDBJ databases">
        <title>The Genome Sequence of Sphingobium yanoikuyae ATCC 51230.</title>
        <authorList>
            <consortium name="The Broad Institute Genome Sequencing Platform"/>
            <person name="Earl A."/>
            <person name="Ward D."/>
            <person name="Feldgarden M."/>
            <person name="Gevers D."/>
            <person name="Huys G."/>
            <person name="Walker B."/>
            <person name="Young S.K."/>
            <person name="Zeng Q."/>
            <person name="Gargeya S."/>
            <person name="Fitzgerald M."/>
            <person name="Haas B."/>
            <person name="Abouelleil A."/>
            <person name="Alvarado L."/>
            <person name="Arachchi H.M."/>
            <person name="Berlin A.M."/>
            <person name="Chapman S.B."/>
            <person name="Goldberg J."/>
            <person name="Griggs A."/>
            <person name="Gujja S."/>
            <person name="Hansen M."/>
            <person name="Howarth C."/>
            <person name="Imamovic A."/>
            <person name="Larimer J."/>
            <person name="McCowen C."/>
            <person name="Montmayeur A."/>
            <person name="Murphy C."/>
            <person name="Neiman D."/>
            <person name="Pearson M."/>
            <person name="Priest M."/>
            <person name="Roberts A."/>
            <person name="Saif S."/>
            <person name="Shea T."/>
            <person name="Sisk P."/>
            <person name="Sykes S."/>
            <person name="Wortman J."/>
            <person name="Nusbaum C."/>
            <person name="Birren B."/>
        </authorList>
    </citation>
    <scope>NUCLEOTIDE SEQUENCE [LARGE SCALE GENOMIC DNA]</scope>
    <source>
        <strain evidence="13 14">ATCC 51230</strain>
    </source>
</reference>
<dbReference type="GO" id="GO:0031071">
    <property type="term" value="F:cysteine desulfurase activity"/>
    <property type="evidence" value="ECO:0007669"/>
    <property type="project" value="UniProtKB-EC"/>
</dbReference>
<dbReference type="Gene3D" id="3.40.640.10">
    <property type="entry name" value="Type I PLP-dependent aspartate aminotransferase-like (Major domain)"/>
    <property type="match status" value="1"/>
</dbReference>
<comment type="function">
    <text evidence="2">Catalyzes the removal of elemental sulfur atoms from cysteine to produce alanine. Seems to participate in the biosynthesis of the nitrogenase metalloclusters by providing the inorganic sulfur required for the Fe-S core formation.</text>
</comment>
<name>K9DDL1_SPHYA</name>
<evidence type="ECO:0000256" key="6">
    <source>
        <dbReference type="ARBA" id="ARBA00022723"/>
    </source>
</evidence>
<dbReference type="GO" id="GO:0051536">
    <property type="term" value="F:iron-sulfur cluster binding"/>
    <property type="evidence" value="ECO:0007669"/>
    <property type="project" value="UniProtKB-KW"/>
</dbReference>
<comment type="catalytic activity">
    <reaction evidence="10">
        <text>(sulfur carrier)-H + L-cysteine = (sulfur carrier)-SH + L-alanine</text>
        <dbReference type="Rhea" id="RHEA:43892"/>
        <dbReference type="Rhea" id="RHEA-COMP:14737"/>
        <dbReference type="Rhea" id="RHEA-COMP:14739"/>
        <dbReference type="ChEBI" id="CHEBI:29917"/>
        <dbReference type="ChEBI" id="CHEBI:35235"/>
        <dbReference type="ChEBI" id="CHEBI:57972"/>
        <dbReference type="ChEBI" id="CHEBI:64428"/>
        <dbReference type="EC" id="2.8.1.7"/>
    </reaction>
</comment>
<dbReference type="InterPro" id="IPR000192">
    <property type="entry name" value="Aminotrans_V_dom"/>
</dbReference>
<dbReference type="Pfam" id="PF00266">
    <property type="entry name" value="Aminotran_5"/>
    <property type="match status" value="1"/>
</dbReference>
<dbReference type="InterPro" id="IPR016454">
    <property type="entry name" value="Cysteine_dSase"/>
</dbReference>
<gene>
    <name evidence="13" type="ORF">HMPREF9718_00688</name>
</gene>
<comment type="caution">
    <text evidence="13">The sequence shown here is derived from an EMBL/GenBank/DDBJ whole genome shotgun (WGS) entry which is preliminary data.</text>
</comment>
<keyword evidence="8" id="KW-0408">Iron</keyword>
<evidence type="ECO:0000256" key="7">
    <source>
        <dbReference type="ARBA" id="ARBA00022898"/>
    </source>
</evidence>
<dbReference type="PIRSF" id="PIRSF005572">
    <property type="entry name" value="NifS"/>
    <property type="match status" value="1"/>
</dbReference>
<dbReference type="PANTHER" id="PTHR11601:SF34">
    <property type="entry name" value="CYSTEINE DESULFURASE"/>
    <property type="match status" value="1"/>
</dbReference>
<dbReference type="AlphaFoldDB" id="K9DDL1"/>
<evidence type="ECO:0000259" key="12">
    <source>
        <dbReference type="Pfam" id="PF00266"/>
    </source>
</evidence>
<keyword evidence="9" id="KW-0411">Iron-sulfur</keyword>